<feature type="transmembrane region" description="Helical" evidence="8">
    <location>
        <begin position="226"/>
        <end position="246"/>
    </location>
</feature>
<feature type="transmembrane region" description="Helical" evidence="8">
    <location>
        <begin position="74"/>
        <end position="90"/>
    </location>
</feature>
<dbReference type="GO" id="GO:0046872">
    <property type="term" value="F:metal ion binding"/>
    <property type="evidence" value="ECO:0007669"/>
    <property type="project" value="UniProtKB-KW"/>
</dbReference>
<feature type="transmembrane region" description="Helical" evidence="8">
    <location>
        <begin position="142"/>
        <end position="166"/>
    </location>
</feature>
<proteinExistence type="predicted"/>
<feature type="transmembrane region" description="Helical" evidence="8">
    <location>
        <begin position="102"/>
        <end position="122"/>
    </location>
</feature>
<evidence type="ECO:0000256" key="6">
    <source>
        <dbReference type="ARBA" id="ARBA00023136"/>
    </source>
</evidence>
<keyword evidence="3" id="KW-0808">Transferase</keyword>
<sequence length="366" mass="40090">MMFVFPFLAALLGAVVLTPIVIRLYTSRGWLDDPKKLDHPKVVHTKPLPRGGGIALMGSILIASFLFIPIDKHMLGILGGGILLMLLGTWDDLHNPPPLVRLIIQVIAALLPIAAGIGIAYVTNPLGGIITLNQPQLIIHFFGTHTIWILADILALLWLVWCMNIVNFSTGLDGQMPGYVAIAALVIALLSLRFHNSAQLPVTLLSLIVAGAYAGFLPFNFYPQKILSGFGASTLAGFFLGVLAILSGGKVATAMLVLAVPMIDATLVIFNRLRQARSPFMGDRTHLHHKLMDLGWGKRRIAIFYWICTALLGFLALQLNSEQKLFTIVLVALGILGFVVWFQFFFTRFVNSGHDSGSKIFRSMQR</sequence>
<evidence type="ECO:0000256" key="5">
    <source>
        <dbReference type="ARBA" id="ARBA00022989"/>
    </source>
</evidence>
<evidence type="ECO:0000256" key="2">
    <source>
        <dbReference type="ARBA" id="ARBA00022475"/>
    </source>
</evidence>
<feature type="transmembrane region" description="Helical" evidence="8">
    <location>
        <begin position="252"/>
        <end position="271"/>
    </location>
</feature>
<protein>
    <recommendedName>
        <fullName evidence="11">Undecaprenyl-phosphate alpha-N-acetylglucosaminyl 1-phosphate transferase</fullName>
    </recommendedName>
</protein>
<keyword evidence="4 8" id="KW-0812">Transmembrane</keyword>
<keyword evidence="2" id="KW-1003">Cell membrane</keyword>
<evidence type="ECO:0000256" key="4">
    <source>
        <dbReference type="ARBA" id="ARBA00022692"/>
    </source>
</evidence>
<dbReference type="GO" id="GO:0071555">
    <property type="term" value="P:cell wall organization"/>
    <property type="evidence" value="ECO:0007669"/>
    <property type="project" value="TreeGrafter"/>
</dbReference>
<dbReference type="InterPro" id="IPR000715">
    <property type="entry name" value="Glycosyl_transferase_4"/>
</dbReference>
<gene>
    <name evidence="9" type="ORF">C5B42_05850</name>
</gene>
<feature type="transmembrane region" description="Helical" evidence="8">
    <location>
        <begin position="6"/>
        <end position="26"/>
    </location>
</feature>
<feature type="transmembrane region" description="Helical" evidence="8">
    <location>
        <begin position="325"/>
        <end position="346"/>
    </location>
</feature>
<keyword evidence="7" id="KW-0479">Metal-binding</keyword>
<feature type="transmembrane region" description="Helical" evidence="8">
    <location>
        <begin position="178"/>
        <end position="194"/>
    </location>
</feature>
<dbReference type="GO" id="GO:0009103">
    <property type="term" value="P:lipopolysaccharide biosynthetic process"/>
    <property type="evidence" value="ECO:0007669"/>
    <property type="project" value="TreeGrafter"/>
</dbReference>
<dbReference type="AlphaFoldDB" id="A0A317JNI7"/>
<keyword evidence="6 8" id="KW-0472">Membrane</keyword>
<dbReference type="GO" id="GO:0044038">
    <property type="term" value="P:cell wall macromolecule biosynthetic process"/>
    <property type="evidence" value="ECO:0007669"/>
    <property type="project" value="TreeGrafter"/>
</dbReference>
<keyword evidence="7" id="KW-0460">Magnesium</keyword>
<feature type="binding site" evidence="7">
    <location>
        <position position="167"/>
    </location>
    <ligand>
        <name>Mg(2+)</name>
        <dbReference type="ChEBI" id="CHEBI:18420"/>
    </ligand>
</feature>
<evidence type="ECO:0000256" key="7">
    <source>
        <dbReference type="PIRSR" id="PIRSR600715-1"/>
    </source>
</evidence>
<comment type="cofactor">
    <cofactor evidence="7">
        <name>Mg(2+)</name>
        <dbReference type="ChEBI" id="CHEBI:18420"/>
    </cofactor>
</comment>
<comment type="subcellular location">
    <subcellularLocation>
        <location evidence="1">Cell membrane</location>
        <topology evidence="1">Multi-pass membrane protein</topology>
    </subcellularLocation>
</comment>
<evidence type="ECO:0000256" key="1">
    <source>
        <dbReference type="ARBA" id="ARBA00004651"/>
    </source>
</evidence>
<evidence type="ECO:0000313" key="9">
    <source>
        <dbReference type="EMBL" id="PWU22510.1"/>
    </source>
</evidence>
<evidence type="ECO:0008006" key="11">
    <source>
        <dbReference type="Google" id="ProtNLM"/>
    </source>
</evidence>
<evidence type="ECO:0000313" key="10">
    <source>
        <dbReference type="Proteomes" id="UP000246104"/>
    </source>
</evidence>
<dbReference type="CDD" id="cd06853">
    <property type="entry name" value="GT_WecA_like"/>
    <property type="match status" value="1"/>
</dbReference>
<keyword evidence="5 8" id="KW-1133">Transmembrane helix</keyword>
<feature type="transmembrane region" description="Helical" evidence="8">
    <location>
        <begin position="200"/>
        <end position="219"/>
    </location>
</feature>
<dbReference type="EMBL" id="PSRQ01000062">
    <property type="protein sequence ID" value="PWU22510.1"/>
    <property type="molecule type" value="Genomic_DNA"/>
</dbReference>
<dbReference type="PANTHER" id="PTHR22926">
    <property type="entry name" value="PHOSPHO-N-ACETYLMURAMOYL-PENTAPEPTIDE-TRANSFERASE"/>
    <property type="match status" value="1"/>
</dbReference>
<dbReference type="Proteomes" id="UP000246104">
    <property type="component" value="Unassembled WGS sequence"/>
</dbReference>
<feature type="transmembrane region" description="Helical" evidence="8">
    <location>
        <begin position="47"/>
        <end position="68"/>
    </location>
</feature>
<name>A0A317JNI7_9BACT</name>
<accession>A0A317JNI7</accession>
<evidence type="ECO:0000256" key="8">
    <source>
        <dbReference type="SAM" id="Phobius"/>
    </source>
</evidence>
<dbReference type="GO" id="GO:0016780">
    <property type="term" value="F:phosphotransferase activity, for other substituted phosphate groups"/>
    <property type="evidence" value="ECO:0007669"/>
    <property type="project" value="InterPro"/>
</dbReference>
<reference evidence="9 10" key="1">
    <citation type="submission" date="2018-02" db="EMBL/GenBank/DDBJ databases">
        <title>Genomic Reconstructions from Amazon Rainforest and Pasture Soil Reveal Novel Insights into the Physiology of Candidate Phyla in Tropical Sites.</title>
        <authorList>
            <person name="Kroeger M.E."/>
            <person name="Delmont T."/>
            <person name="Eren A.M."/>
            <person name="Guo J."/>
            <person name="Meyer K.M."/>
            <person name="Khan K."/>
            <person name="Rodrigues J.L.M."/>
            <person name="Bohannan B.J.M."/>
            <person name="Tringe S."/>
            <person name="Borges C.D."/>
            <person name="Tiedje J."/>
            <person name="Tsai S.M."/>
            <person name="Nusslein K."/>
        </authorList>
    </citation>
    <scope>NUCLEOTIDE SEQUENCE [LARGE SCALE GENOMIC DNA]</scope>
    <source>
        <strain evidence="9">Amazon FNV 2010 28 9</strain>
    </source>
</reference>
<dbReference type="Pfam" id="PF00953">
    <property type="entry name" value="Glycos_transf_4"/>
    <property type="match status" value="1"/>
</dbReference>
<dbReference type="PANTHER" id="PTHR22926:SF3">
    <property type="entry name" value="UNDECAPRENYL-PHOSPHATE ALPHA-N-ACETYLGLUCOSAMINYL 1-PHOSPHATE TRANSFERASE"/>
    <property type="match status" value="1"/>
</dbReference>
<dbReference type="GO" id="GO:0005886">
    <property type="term" value="C:plasma membrane"/>
    <property type="evidence" value="ECO:0007669"/>
    <property type="project" value="UniProtKB-SubCell"/>
</dbReference>
<evidence type="ECO:0000256" key="3">
    <source>
        <dbReference type="ARBA" id="ARBA00022679"/>
    </source>
</evidence>
<feature type="transmembrane region" description="Helical" evidence="8">
    <location>
        <begin position="301"/>
        <end position="319"/>
    </location>
</feature>
<comment type="caution">
    <text evidence="9">The sequence shown here is derived from an EMBL/GenBank/DDBJ whole genome shotgun (WGS) entry which is preliminary data.</text>
</comment>
<organism evidence="9 10">
    <name type="scientific">Candidatus Cerribacteria bacterium 'Amazon FNV 2010 28 9'</name>
    <dbReference type="NCBI Taxonomy" id="2081795"/>
    <lineage>
        <taxon>Bacteria</taxon>
        <taxon>Candidatus Cerribacteria</taxon>
    </lineage>
</organism>